<dbReference type="InterPro" id="IPR006015">
    <property type="entry name" value="Universal_stress_UspA"/>
</dbReference>
<reference evidence="4 6" key="3">
    <citation type="submission" date="2018-08" db="EMBL/GenBank/DDBJ databases">
        <title>Draft genome sequence of Dialister pneumosintes KCOM 1685.</title>
        <authorList>
            <person name="Kook J.-K."/>
            <person name="Park S.-N."/>
            <person name="Lim Y.K."/>
        </authorList>
    </citation>
    <scope>NUCLEOTIDE SEQUENCE [LARGE SCALE GENOMIC DNA]</scope>
    <source>
        <strain evidence="4 6">KCOM 1685</strain>
    </source>
</reference>
<dbReference type="InterPro" id="IPR014729">
    <property type="entry name" value="Rossmann-like_a/b/a_fold"/>
</dbReference>
<comment type="similarity">
    <text evidence="1">Belongs to the universal stress protein A family.</text>
</comment>
<proteinExistence type="inferred from homology"/>
<dbReference type="AlphaFoldDB" id="A0A1B3WEK8"/>
<dbReference type="Gene3D" id="3.40.50.620">
    <property type="entry name" value="HUPs"/>
    <property type="match status" value="1"/>
</dbReference>
<dbReference type="PANTHER" id="PTHR46268">
    <property type="entry name" value="STRESS RESPONSE PROTEIN NHAX"/>
    <property type="match status" value="1"/>
</dbReference>
<reference evidence="3" key="1">
    <citation type="submission" date="2016-08" db="EMBL/GenBank/DDBJ databases">
        <authorList>
            <person name="Seilhamer J.J."/>
        </authorList>
    </citation>
    <scope>NUCLEOTIDE SEQUENCE [LARGE SCALE GENOMIC DNA]</scope>
    <source>
        <strain evidence="3">F0677</strain>
    </source>
</reference>
<evidence type="ECO:0000313" key="4">
    <source>
        <dbReference type="EMBL" id="RID94704.1"/>
    </source>
</evidence>
<dbReference type="Pfam" id="PF00582">
    <property type="entry name" value="Usp"/>
    <property type="match status" value="1"/>
</dbReference>
<keyword evidence="6" id="KW-1185">Reference proteome</keyword>
<dbReference type="InterPro" id="IPR006016">
    <property type="entry name" value="UspA"/>
</dbReference>
<sequence>MKIHKILVPVDGSAASFAAFQWACELAQTFGAQLHMVYMVHVRWENSGIGRMPISGSTEESDARKEGLRVIKEFSGHAPSDIQPIQLIAVGPPAEGIVHLAHSIGVDLIIMGNRGLGMVKGLAFGSVSSYVLKHANCPVLVTKEKIQKENPVC</sequence>
<dbReference type="PANTHER" id="PTHR46268:SF6">
    <property type="entry name" value="UNIVERSAL STRESS PROTEIN UP12"/>
    <property type="match status" value="1"/>
</dbReference>
<reference evidence="5" key="2">
    <citation type="submission" date="2016-08" db="EMBL/GenBank/DDBJ databases">
        <authorList>
            <person name="Holder M.E."/>
            <person name="Ajami N.J."/>
            <person name="Petrosino J.F."/>
        </authorList>
    </citation>
    <scope>NUCLEOTIDE SEQUENCE [LARGE SCALE GENOMIC DNA]</scope>
    <source>
        <strain evidence="5">F0677</strain>
    </source>
</reference>
<evidence type="ECO:0000256" key="1">
    <source>
        <dbReference type="ARBA" id="ARBA00008791"/>
    </source>
</evidence>
<organism evidence="3 5">
    <name type="scientific">Dialister pneumosintes</name>
    <dbReference type="NCBI Taxonomy" id="39950"/>
    <lineage>
        <taxon>Bacteria</taxon>
        <taxon>Bacillati</taxon>
        <taxon>Bacillota</taxon>
        <taxon>Negativicutes</taxon>
        <taxon>Veillonellales</taxon>
        <taxon>Veillonellaceae</taxon>
        <taxon>Dialister</taxon>
    </lineage>
</organism>
<gene>
    <name evidence="3" type="ORF">BCB69_05225</name>
    <name evidence="4" type="ORF">DX915_04175</name>
</gene>
<accession>A0A1B3WEK8</accession>
<feature type="domain" description="UspA" evidence="2">
    <location>
        <begin position="3"/>
        <end position="143"/>
    </location>
</feature>
<dbReference type="CDD" id="cd00293">
    <property type="entry name" value="USP-like"/>
    <property type="match status" value="1"/>
</dbReference>
<dbReference type="PRINTS" id="PR01438">
    <property type="entry name" value="UNVRSLSTRESS"/>
</dbReference>
<dbReference type="KEGG" id="dpn:BCB69_05225"/>
<dbReference type="EMBL" id="QWKU01000001">
    <property type="protein sequence ID" value="RID94704.1"/>
    <property type="molecule type" value="Genomic_DNA"/>
</dbReference>
<dbReference type="OrthoDB" id="9777884at2"/>
<evidence type="ECO:0000313" key="3">
    <source>
        <dbReference type="EMBL" id="AOH39397.1"/>
    </source>
</evidence>
<evidence type="ECO:0000259" key="2">
    <source>
        <dbReference type="Pfam" id="PF00582"/>
    </source>
</evidence>
<dbReference type="STRING" id="39950.BCB69_05225"/>
<evidence type="ECO:0000313" key="5">
    <source>
        <dbReference type="Proteomes" id="UP000094757"/>
    </source>
</evidence>
<dbReference type="SUPFAM" id="SSF52402">
    <property type="entry name" value="Adenine nucleotide alpha hydrolases-like"/>
    <property type="match status" value="1"/>
</dbReference>
<name>A0A1B3WEK8_9FIRM</name>
<dbReference type="Proteomes" id="UP000094757">
    <property type="component" value="Chromosome"/>
</dbReference>
<dbReference type="EMBL" id="CP017037">
    <property type="protein sequence ID" value="AOH39397.1"/>
    <property type="molecule type" value="Genomic_DNA"/>
</dbReference>
<evidence type="ECO:0000313" key="6">
    <source>
        <dbReference type="Proteomes" id="UP000266262"/>
    </source>
</evidence>
<dbReference type="Proteomes" id="UP000266262">
    <property type="component" value="Unassembled WGS sequence"/>
</dbReference>
<dbReference type="RefSeq" id="WP_069177209.1">
    <property type="nucleotide sequence ID" value="NZ_CP017037.1"/>
</dbReference>
<protein>
    <submittedName>
        <fullName evidence="4">Universal stress protein</fullName>
    </submittedName>
</protein>